<gene>
    <name evidence="2" type="ORF">D9X91_14580</name>
</gene>
<feature type="transmembrane region" description="Helical" evidence="1">
    <location>
        <begin position="27"/>
        <end position="46"/>
    </location>
</feature>
<dbReference type="EMBL" id="RCVZ01000010">
    <property type="protein sequence ID" value="RLQ94283.1"/>
    <property type="molecule type" value="Genomic_DNA"/>
</dbReference>
<keyword evidence="3" id="KW-1185">Reference proteome</keyword>
<keyword evidence="1" id="KW-0812">Transmembrane</keyword>
<organism evidence="2 3">
    <name type="scientific">Falsibacillus albus</name>
    <dbReference type="NCBI Taxonomy" id="2478915"/>
    <lineage>
        <taxon>Bacteria</taxon>
        <taxon>Bacillati</taxon>
        <taxon>Bacillota</taxon>
        <taxon>Bacilli</taxon>
        <taxon>Bacillales</taxon>
        <taxon>Bacillaceae</taxon>
        <taxon>Falsibacillus</taxon>
    </lineage>
</organism>
<evidence type="ECO:0000256" key="1">
    <source>
        <dbReference type="SAM" id="Phobius"/>
    </source>
</evidence>
<dbReference type="Proteomes" id="UP000276770">
    <property type="component" value="Unassembled WGS sequence"/>
</dbReference>
<dbReference type="RefSeq" id="WP_121681374.1">
    <property type="nucleotide sequence ID" value="NZ_RCVZ01000010.1"/>
</dbReference>
<keyword evidence="1" id="KW-1133">Transmembrane helix</keyword>
<feature type="transmembrane region" description="Helical" evidence="1">
    <location>
        <begin position="61"/>
        <end position="82"/>
    </location>
</feature>
<keyword evidence="1" id="KW-0472">Membrane</keyword>
<reference evidence="2 3" key="1">
    <citation type="submission" date="2018-10" db="EMBL/GenBank/DDBJ databases">
        <title>Falsibacillus sp. genome draft.</title>
        <authorList>
            <person name="Shi S."/>
        </authorList>
    </citation>
    <scope>NUCLEOTIDE SEQUENCE [LARGE SCALE GENOMIC DNA]</scope>
    <source>
        <strain evidence="2 3">GY 10110</strain>
    </source>
</reference>
<dbReference type="OrthoDB" id="2972771at2"/>
<name>A0A3L7JTV5_9BACI</name>
<evidence type="ECO:0000313" key="2">
    <source>
        <dbReference type="EMBL" id="RLQ94283.1"/>
    </source>
</evidence>
<proteinExistence type="predicted"/>
<evidence type="ECO:0000313" key="3">
    <source>
        <dbReference type="Proteomes" id="UP000276770"/>
    </source>
</evidence>
<dbReference type="AlphaFoldDB" id="A0A3L7JTV5"/>
<accession>A0A3L7JTV5</accession>
<comment type="caution">
    <text evidence="2">The sequence shown here is derived from an EMBL/GenBank/DDBJ whole genome shotgun (WGS) entry which is preliminary data.</text>
</comment>
<sequence length="94" mass="11359">MNKVFILSFLLLLINFDKDQKKMKWKLLLPQAAILWVFVTLSDWIIKKLDFPLLKNINEDYLLWFGGALFFLICCGVSIYSWRRFNIEKRKNNR</sequence>
<protein>
    <submittedName>
        <fullName evidence="2">Uncharacterized protein</fullName>
    </submittedName>
</protein>